<gene>
    <name evidence="1" type="ORF">FME351_LOCUS21795</name>
    <name evidence="2" type="ORF">GRG538_LOCUS32158</name>
    <name evidence="3" type="ORF">TSG867_LOCUS1207</name>
</gene>
<evidence type="ECO:0000313" key="4">
    <source>
        <dbReference type="Proteomes" id="UP000663872"/>
    </source>
</evidence>
<dbReference type="Gene3D" id="2.120.10.30">
    <property type="entry name" value="TolB, C-terminal domain"/>
    <property type="match status" value="1"/>
</dbReference>
<dbReference type="AlphaFoldDB" id="A0A818Z7K9"/>
<dbReference type="EMBL" id="CAJNYU010002755">
    <property type="protein sequence ID" value="CAF3597870.1"/>
    <property type="molecule type" value="Genomic_DNA"/>
</dbReference>
<dbReference type="EMBL" id="CAJNYT010005670">
    <property type="protein sequence ID" value="CAF3764866.1"/>
    <property type="molecule type" value="Genomic_DNA"/>
</dbReference>
<comment type="caution">
    <text evidence="2">The sequence shown here is derived from an EMBL/GenBank/DDBJ whole genome shotgun (WGS) entry which is preliminary data.</text>
</comment>
<evidence type="ECO:0008006" key="5">
    <source>
        <dbReference type="Google" id="ProtNLM"/>
    </source>
</evidence>
<accession>A0A818Z7K9</accession>
<protein>
    <recommendedName>
        <fullName evidence="5">NHL repeat containing protein</fullName>
    </recommendedName>
</protein>
<reference evidence="2" key="1">
    <citation type="submission" date="2021-02" db="EMBL/GenBank/DDBJ databases">
        <authorList>
            <person name="Nowell W R."/>
        </authorList>
    </citation>
    <scope>NUCLEOTIDE SEQUENCE</scope>
</reference>
<evidence type="ECO:0000313" key="1">
    <source>
        <dbReference type="EMBL" id="CAF3597870.1"/>
    </source>
</evidence>
<dbReference type="InterPro" id="IPR011042">
    <property type="entry name" value="6-blade_b-propeller_TolB-like"/>
</dbReference>
<dbReference type="Proteomes" id="UP000663869">
    <property type="component" value="Unassembled WGS sequence"/>
</dbReference>
<proteinExistence type="predicted"/>
<dbReference type="EMBL" id="CAJOBQ010000026">
    <property type="protein sequence ID" value="CAF4219707.1"/>
    <property type="molecule type" value="Genomic_DNA"/>
</dbReference>
<dbReference type="SUPFAM" id="SSF63825">
    <property type="entry name" value="YWTD domain"/>
    <property type="match status" value="1"/>
</dbReference>
<dbReference type="Proteomes" id="UP000663872">
    <property type="component" value="Unassembled WGS sequence"/>
</dbReference>
<dbReference type="Proteomes" id="UP000663862">
    <property type="component" value="Unassembled WGS sequence"/>
</dbReference>
<name>A0A818Z7K9_9BILA</name>
<evidence type="ECO:0000313" key="3">
    <source>
        <dbReference type="EMBL" id="CAF4219707.1"/>
    </source>
</evidence>
<organism evidence="2 4">
    <name type="scientific">Rotaria socialis</name>
    <dbReference type="NCBI Taxonomy" id="392032"/>
    <lineage>
        <taxon>Eukaryota</taxon>
        <taxon>Metazoa</taxon>
        <taxon>Spiralia</taxon>
        <taxon>Gnathifera</taxon>
        <taxon>Rotifera</taxon>
        <taxon>Eurotatoria</taxon>
        <taxon>Bdelloidea</taxon>
        <taxon>Philodinida</taxon>
        <taxon>Philodinidae</taxon>
        <taxon>Rotaria</taxon>
    </lineage>
</organism>
<evidence type="ECO:0000313" key="2">
    <source>
        <dbReference type="EMBL" id="CAF3764866.1"/>
    </source>
</evidence>
<sequence>MHSLSGSSGNGSNQLYHRSGLVLVPNSSILYIADTYNRRIMTYLLNATSGSVAAGGGHGAGAGSNQLCYPYSFTWDSSSTSASSWMLADGVTGISGNTSIHLVNPLSRVLDPMGNMNVADINNRRIQIFLFDQSDSTTIAGVTNLSGTSSTRLTTPYWAILDDQLHLYVADTFNSRVQKFKRY</sequence>